<evidence type="ECO:0000313" key="2">
    <source>
        <dbReference type="EMBL" id="ELU12547.1"/>
    </source>
</evidence>
<proteinExistence type="predicted"/>
<dbReference type="HOGENOM" id="CLU_452880_0_0_1"/>
<gene>
    <name evidence="2" type="ORF">CAPTEDRAFT_201593</name>
</gene>
<reference evidence="4" key="1">
    <citation type="submission" date="2012-12" db="EMBL/GenBank/DDBJ databases">
        <authorList>
            <person name="Hellsten U."/>
            <person name="Grimwood J."/>
            <person name="Chapman J.A."/>
            <person name="Shapiro H."/>
            <person name="Aerts A."/>
            <person name="Otillar R.P."/>
            <person name="Terry A.Y."/>
            <person name="Boore J.L."/>
            <person name="Simakov O."/>
            <person name="Marletaz F."/>
            <person name="Cho S.-J."/>
            <person name="Edsinger-Gonzales E."/>
            <person name="Havlak P."/>
            <person name="Kuo D.-H."/>
            <person name="Larsson T."/>
            <person name="Lv J."/>
            <person name="Arendt D."/>
            <person name="Savage R."/>
            <person name="Osoegawa K."/>
            <person name="de Jong P."/>
            <person name="Lindberg D.R."/>
            <person name="Seaver E.C."/>
            <person name="Weisblat D.A."/>
            <person name="Putnam N.H."/>
            <person name="Grigoriev I.V."/>
            <person name="Rokhsar D.S."/>
        </authorList>
    </citation>
    <scope>NUCLEOTIDE SEQUENCE</scope>
    <source>
        <strain evidence="4">I ESC-2004</strain>
    </source>
</reference>
<dbReference type="EMBL" id="AMQN01005364">
    <property type="status" value="NOT_ANNOTATED_CDS"/>
    <property type="molecule type" value="Genomic_DNA"/>
</dbReference>
<keyword evidence="1" id="KW-0472">Membrane</keyword>
<evidence type="ECO:0000313" key="4">
    <source>
        <dbReference type="Proteomes" id="UP000014760"/>
    </source>
</evidence>
<dbReference type="Gene3D" id="1.10.533.10">
    <property type="entry name" value="Death Domain, Fas"/>
    <property type="match status" value="1"/>
</dbReference>
<dbReference type="EMBL" id="KB295847">
    <property type="protein sequence ID" value="ELU12547.1"/>
    <property type="molecule type" value="Genomic_DNA"/>
</dbReference>
<dbReference type="SUPFAM" id="SSF48452">
    <property type="entry name" value="TPR-like"/>
    <property type="match status" value="1"/>
</dbReference>
<name>R7V233_CAPTE</name>
<dbReference type="Proteomes" id="UP000014760">
    <property type="component" value="Unassembled WGS sequence"/>
</dbReference>
<keyword evidence="1" id="KW-1133">Transmembrane helix</keyword>
<protein>
    <recommendedName>
        <fullName evidence="5">CARD domain-containing protein</fullName>
    </recommendedName>
</protein>
<dbReference type="OMA" id="DKQCPVP"/>
<sequence>MALVQDLHCCIGQKIIRNNFKWLVEELQPSKVIEHLEKLQILPEAQIESYSNELVSRSDRNRSMLLELMNYPNGAKCLILALAKDDSDSSLSVACRAMWDEYQRLQEEAKVSSEDDWTQMYDPLIRRSLSRASGSLSASSSYSAFSDESALEDMEYTLENLEFVQPAFGSGDEGDLESNDEESETAEALEKVISRLKSEQVTACMPLPNRYYDNESRRRVNKVFAEGSAMINNGLHFKFKLFRHDLQRAFPRDHNLHFMLMYLQASSLLWQNDFEACELWVKRAIKYSHKTSRPSRSLVEILSSRCWMYFQENRLQKLHLTCKDAIQLIESDPQGCTGLPAGWIYVDLARFWSALLTFSDACRFLRIRDEAIQSYEEALVHFQQDDSSDKIFGLLFSSIMLANVLLGCGDQLQTIHFRPTHEDIIKARNLILTVQDGEYAIPLVLQVQLKISLCDHQIRLGSMHLRKALKYAEEALKEATELNMKDQVMFAELRIKFLNMEHHQADFRSKKRNYFSHLPITDASSSMNGNLQVVSSERNNRQEKQECVNRKFMWNFLVFSCAVVFVGILLNVLLSYKPVWPLLNKVPTHYVILLKHLQFSRNS</sequence>
<evidence type="ECO:0008006" key="5">
    <source>
        <dbReference type="Google" id="ProtNLM"/>
    </source>
</evidence>
<dbReference type="InterPro" id="IPR011029">
    <property type="entry name" value="DEATH-like_dom_sf"/>
</dbReference>
<organism evidence="2">
    <name type="scientific">Capitella teleta</name>
    <name type="common">Polychaete worm</name>
    <dbReference type="NCBI Taxonomy" id="283909"/>
    <lineage>
        <taxon>Eukaryota</taxon>
        <taxon>Metazoa</taxon>
        <taxon>Spiralia</taxon>
        <taxon>Lophotrochozoa</taxon>
        <taxon>Annelida</taxon>
        <taxon>Polychaeta</taxon>
        <taxon>Sedentaria</taxon>
        <taxon>Scolecida</taxon>
        <taxon>Capitellidae</taxon>
        <taxon>Capitella</taxon>
    </lineage>
</organism>
<reference evidence="2 4" key="2">
    <citation type="journal article" date="2013" name="Nature">
        <title>Insights into bilaterian evolution from three spiralian genomes.</title>
        <authorList>
            <person name="Simakov O."/>
            <person name="Marletaz F."/>
            <person name="Cho S.J."/>
            <person name="Edsinger-Gonzales E."/>
            <person name="Havlak P."/>
            <person name="Hellsten U."/>
            <person name="Kuo D.H."/>
            <person name="Larsson T."/>
            <person name="Lv J."/>
            <person name="Arendt D."/>
            <person name="Savage R."/>
            <person name="Osoegawa K."/>
            <person name="de Jong P."/>
            <person name="Grimwood J."/>
            <person name="Chapman J.A."/>
            <person name="Shapiro H."/>
            <person name="Aerts A."/>
            <person name="Otillar R.P."/>
            <person name="Terry A.Y."/>
            <person name="Boore J.L."/>
            <person name="Grigoriev I.V."/>
            <person name="Lindberg D.R."/>
            <person name="Seaver E.C."/>
            <person name="Weisblat D.A."/>
            <person name="Putnam N.H."/>
            <person name="Rokhsar D.S."/>
        </authorList>
    </citation>
    <scope>NUCLEOTIDE SEQUENCE</scope>
    <source>
        <strain evidence="2 4">I ESC-2004</strain>
    </source>
</reference>
<feature type="transmembrane region" description="Helical" evidence="1">
    <location>
        <begin position="552"/>
        <end position="574"/>
    </location>
</feature>
<dbReference type="EnsemblMetazoa" id="CapteT201593">
    <property type="protein sequence ID" value="CapteP201593"/>
    <property type="gene ID" value="CapteG201593"/>
</dbReference>
<dbReference type="AlphaFoldDB" id="R7V233"/>
<dbReference type="Gene3D" id="1.25.40.10">
    <property type="entry name" value="Tetratricopeptide repeat domain"/>
    <property type="match status" value="1"/>
</dbReference>
<evidence type="ECO:0000256" key="1">
    <source>
        <dbReference type="SAM" id="Phobius"/>
    </source>
</evidence>
<dbReference type="InterPro" id="IPR011990">
    <property type="entry name" value="TPR-like_helical_dom_sf"/>
</dbReference>
<keyword evidence="4" id="KW-1185">Reference proteome</keyword>
<dbReference type="OrthoDB" id="6109927at2759"/>
<reference evidence="3" key="3">
    <citation type="submission" date="2015-06" db="UniProtKB">
        <authorList>
            <consortium name="EnsemblMetazoa"/>
        </authorList>
    </citation>
    <scope>IDENTIFICATION</scope>
</reference>
<evidence type="ECO:0000313" key="3">
    <source>
        <dbReference type="EnsemblMetazoa" id="CapteP201593"/>
    </source>
</evidence>
<accession>R7V233</accession>
<keyword evidence="1" id="KW-0812">Transmembrane</keyword>